<sequence length="278" mass="29440">MTDIFRDGRVAVITGAASGIGAASARLLAKAGMKLVLFDRDGASLEQVQAELGGEVRTLAGDVSQLHDVEQLRDLAFEAFGRVDLLFNNAAIGGSGDTAWGGIDDWRRILDVNLWGVINGVQAFTQAMINQEGSSAIVNTGSKQGITNPPGHPAYAVAKAGVKTLTEQLAHALREETGGRVTAHLLIPGWTFTGMSANPAGEKPAGAWSGEQVAERMTERVTAGDFYILCPDNQVTAEVDAARIRWAAGDLAENRPALSRWHPDWAGSFADYLTGQGL</sequence>
<evidence type="ECO:0000256" key="3">
    <source>
        <dbReference type="RuleBase" id="RU000363"/>
    </source>
</evidence>
<dbReference type="PANTHER" id="PTHR43008:SF7">
    <property type="entry name" value="SHORT CHAIN DEHYDROGENASE_REDUCTASE (AFU_ORTHOLOGUE AFUA_2G00830)"/>
    <property type="match status" value="1"/>
</dbReference>
<dbReference type="Pfam" id="PF00106">
    <property type="entry name" value="adh_short"/>
    <property type="match status" value="1"/>
</dbReference>
<dbReference type="SUPFAM" id="SSF51735">
    <property type="entry name" value="NAD(P)-binding Rossmann-fold domains"/>
    <property type="match status" value="1"/>
</dbReference>
<evidence type="ECO:0000256" key="2">
    <source>
        <dbReference type="ARBA" id="ARBA00023002"/>
    </source>
</evidence>
<dbReference type="PRINTS" id="PR00080">
    <property type="entry name" value="SDRFAMILY"/>
</dbReference>
<keyword evidence="6" id="KW-1185">Reference proteome</keyword>
<reference evidence="6" key="1">
    <citation type="journal article" date="2019" name="Int. J. Syst. Evol. Microbiol.">
        <title>The Global Catalogue of Microorganisms (GCM) 10K type strain sequencing project: providing services to taxonomists for standard genome sequencing and annotation.</title>
        <authorList>
            <consortium name="The Broad Institute Genomics Platform"/>
            <consortium name="The Broad Institute Genome Sequencing Center for Infectious Disease"/>
            <person name="Wu L."/>
            <person name="Ma J."/>
        </authorList>
    </citation>
    <scope>NUCLEOTIDE SEQUENCE [LARGE SCALE GENOMIC DNA]</scope>
    <source>
        <strain evidence="6">JCM 16603</strain>
    </source>
</reference>
<dbReference type="PANTHER" id="PTHR43008">
    <property type="entry name" value="BENZIL REDUCTASE"/>
    <property type="match status" value="1"/>
</dbReference>
<dbReference type="InterPro" id="IPR057326">
    <property type="entry name" value="KR_dom"/>
</dbReference>
<dbReference type="Gene3D" id="3.40.50.720">
    <property type="entry name" value="NAD(P)-binding Rossmann-like Domain"/>
    <property type="match status" value="1"/>
</dbReference>
<proteinExistence type="inferred from homology"/>
<name>A0ABP7S3L5_9SPHN</name>
<evidence type="ECO:0000313" key="6">
    <source>
        <dbReference type="Proteomes" id="UP001501310"/>
    </source>
</evidence>
<dbReference type="SMART" id="SM00822">
    <property type="entry name" value="PKS_KR"/>
    <property type="match status" value="1"/>
</dbReference>
<comment type="similarity">
    <text evidence="1 3">Belongs to the short-chain dehydrogenases/reductases (SDR) family.</text>
</comment>
<comment type="caution">
    <text evidence="5">The sequence shown here is derived from an EMBL/GenBank/DDBJ whole genome shotgun (WGS) entry which is preliminary data.</text>
</comment>
<evidence type="ECO:0000313" key="5">
    <source>
        <dbReference type="EMBL" id="GAA4006006.1"/>
    </source>
</evidence>
<feature type="domain" description="Ketoreductase" evidence="4">
    <location>
        <begin position="9"/>
        <end position="211"/>
    </location>
</feature>
<dbReference type="InterPro" id="IPR002347">
    <property type="entry name" value="SDR_fam"/>
</dbReference>
<dbReference type="Proteomes" id="UP001501310">
    <property type="component" value="Unassembled WGS sequence"/>
</dbReference>
<protein>
    <submittedName>
        <fullName evidence="5">SDR family NAD(P)-dependent oxidoreductase</fullName>
    </submittedName>
</protein>
<dbReference type="CDD" id="cd05233">
    <property type="entry name" value="SDR_c"/>
    <property type="match status" value="1"/>
</dbReference>
<evidence type="ECO:0000259" key="4">
    <source>
        <dbReference type="SMART" id="SM00822"/>
    </source>
</evidence>
<gene>
    <name evidence="5" type="ORF">GCM10022211_18090</name>
</gene>
<accession>A0ABP7S3L5</accession>
<organism evidence="5 6">
    <name type="scientific">Sphingomonas humi</name>
    <dbReference type="NCBI Taxonomy" id="335630"/>
    <lineage>
        <taxon>Bacteria</taxon>
        <taxon>Pseudomonadati</taxon>
        <taxon>Pseudomonadota</taxon>
        <taxon>Alphaproteobacteria</taxon>
        <taxon>Sphingomonadales</taxon>
        <taxon>Sphingomonadaceae</taxon>
        <taxon>Sphingomonas</taxon>
    </lineage>
</organism>
<keyword evidence="2" id="KW-0560">Oxidoreductase</keyword>
<dbReference type="EMBL" id="BAAAZD010000002">
    <property type="protein sequence ID" value="GAA4006006.1"/>
    <property type="molecule type" value="Genomic_DNA"/>
</dbReference>
<evidence type="ECO:0000256" key="1">
    <source>
        <dbReference type="ARBA" id="ARBA00006484"/>
    </source>
</evidence>
<dbReference type="PRINTS" id="PR00081">
    <property type="entry name" value="GDHRDH"/>
</dbReference>
<dbReference type="InterPro" id="IPR036291">
    <property type="entry name" value="NAD(P)-bd_dom_sf"/>
</dbReference>
<dbReference type="InterPro" id="IPR020904">
    <property type="entry name" value="Sc_DH/Rdtase_CS"/>
</dbReference>
<dbReference type="PROSITE" id="PS00061">
    <property type="entry name" value="ADH_SHORT"/>
    <property type="match status" value="1"/>
</dbReference>